<dbReference type="Proteomes" id="UP000076727">
    <property type="component" value="Unassembled WGS sequence"/>
</dbReference>
<proteinExistence type="predicted"/>
<keyword evidence="2" id="KW-1185">Reference proteome</keyword>
<evidence type="ECO:0000313" key="1">
    <source>
        <dbReference type="EMBL" id="KZT70536.1"/>
    </source>
</evidence>
<accession>A0A165RB94</accession>
<evidence type="ECO:0008006" key="3">
    <source>
        <dbReference type="Google" id="ProtNLM"/>
    </source>
</evidence>
<dbReference type="InterPro" id="IPR011009">
    <property type="entry name" value="Kinase-like_dom_sf"/>
</dbReference>
<dbReference type="SUPFAM" id="SSF56112">
    <property type="entry name" value="Protein kinase-like (PK-like)"/>
    <property type="match status" value="1"/>
</dbReference>
<sequence length="634" mass="71094">MPDTKYFVYFPHPLYPADITFKVPHGSKRMLSSLLRDALQDRLNMSFASHFDPTDFTFYKLNDLAINPIATLLERTGEWLCEHREEAGRKLLRSQDVGTIFPEGIDIQNVHLLLVTPLILKNLDDTRELEVDVREAMLEREEKTSHIRRLLPTPSDGVSSAGVPKVVNNHNDCFHAGRPDDNYGPPVALFNPTLGLLAYHLRHIDSDIPMIEPSDDDCLKTHGFMVEALSSSDNEEARLSCIAISLNALFCGWHLSWDKTISGSRSSGVFGGSPPFGILEVKSEAGLDGDASLRAGLSYAKMITDNADWLVRRRRDRSNCPAILISSMGDLLEIGIAVHTDGVHTDWIFSERLRLGFYRNENVLRIARVFKAVQIAVQDLSKFYANIDTKPHVDSAVSHLFPSPLTVPTYEGSVPSLTFTHRMGRHSGLLYLYHMPFKLTKLRRSGLYTAILSKPSGADDAPDQELDVVVKFTAEYNAEAHRILADAGLAPALHACVPVCDRLFMVVMDWVEGETLETFKRQGERVPYSVYADVKTAIELLHQHDLVFGDLRPSNIQCVCTSGGAESSDHWRTVLIDFDWAGINGRSFYPPVLDEPQRCWAPDTVQPRGLMQKEHDLKMLEPLKKLCHPNLDDA</sequence>
<dbReference type="AlphaFoldDB" id="A0A165RB94"/>
<reference evidence="1 2" key="1">
    <citation type="journal article" date="2016" name="Mol. Biol. Evol.">
        <title>Comparative Genomics of Early-Diverging Mushroom-Forming Fungi Provides Insights into the Origins of Lignocellulose Decay Capabilities.</title>
        <authorList>
            <person name="Nagy L.G."/>
            <person name="Riley R."/>
            <person name="Tritt A."/>
            <person name="Adam C."/>
            <person name="Daum C."/>
            <person name="Floudas D."/>
            <person name="Sun H."/>
            <person name="Yadav J.S."/>
            <person name="Pangilinan J."/>
            <person name="Larsson K.H."/>
            <person name="Matsuura K."/>
            <person name="Barry K."/>
            <person name="Labutti K."/>
            <person name="Kuo R."/>
            <person name="Ohm R.A."/>
            <person name="Bhattacharya S.S."/>
            <person name="Shirouzu T."/>
            <person name="Yoshinaga Y."/>
            <person name="Martin F.M."/>
            <person name="Grigoriev I.V."/>
            <person name="Hibbett D.S."/>
        </authorList>
    </citation>
    <scope>NUCLEOTIDE SEQUENCE [LARGE SCALE GENOMIC DNA]</scope>
    <source>
        <strain evidence="1 2">L-15889</strain>
    </source>
</reference>
<evidence type="ECO:0000313" key="2">
    <source>
        <dbReference type="Proteomes" id="UP000076727"/>
    </source>
</evidence>
<gene>
    <name evidence="1" type="ORF">DAEQUDRAFT_689285</name>
</gene>
<name>A0A165RB94_9APHY</name>
<organism evidence="1 2">
    <name type="scientific">Daedalea quercina L-15889</name>
    <dbReference type="NCBI Taxonomy" id="1314783"/>
    <lineage>
        <taxon>Eukaryota</taxon>
        <taxon>Fungi</taxon>
        <taxon>Dikarya</taxon>
        <taxon>Basidiomycota</taxon>
        <taxon>Agaricomycotina</taxon>
        <taxon>Agaricomycetes</taxon>
        <taxon>Polyporales</taxon>
        <taxon>Fomitopsis</taxon>
    </lineage>
</organism>
<dbReference type="Gene3D" id="1.10.510.10">
    <property type="entry name" value="Transferase(Phosphotransferase) domain 1"/>
    <property type="match status" value="1"/>
</dbReference>
<dbReference type="EMBL" id="KV429051">
    <property type="protein sequence ID" value="KZT70536.1"/>
    <property type="molecule type" value="Genomic_DNA"/>
</dbReference>
<protein>
    <recommendedName>
        <fullName evidence="3">Protein kinase domain-containing protein</fullName>
    </recommendedName>
</protein>
<dbReference type="STRING" id="1314783.A0A165RB94"/>
<dbReference type="OrthoDB" id="3250989at2759"/>